<keyword evidence="3" id="KW-1185">Reference proteome</keyword>
<dbReference type="STRING" id="999627.SAMN05216236_14034"/>
<dbReference type="RefSeq" id="WP_154665562.1">
    <property type="nucleotide sequence ID" value="NZ_FPAW01000040.1"/>
</dbReference>
<name>A0A1I7E161_9RHOB</name>
<feature type="compositionally biased region" description="Basic and acidic residues" evidence="1">
    <location>
        <begin position="9"/>
        <end position="35"/>
    </location>
</feature>
<evidence type="ECO:0000313" key="3">
    <source>
        <dbReference type="Proteomes" id="UP000182466"/>
    </source>
</evidence>
<proteinExistence type="predicted"/>
<evidence type="ECO:0000256" key="1">
    <source>
        <dbReference type="SAM" id="MobiDB-lite"/>
    </source>
</evidence>
<sequence length="51" mass="5595">MDEVALAEPFRRSSGQKDARGGETHRFDDAKEGRGVEQPVLDFALTGDANF</sequence>
<accession>A0A1I7E161</accession>
<reference evidence="2 3" key="1">
    <citation type="submission" date="2016-10" db="EMBL/GenBank/DDBJ databases">
        <authorList>
            <person name="de Groot N.N."/>
        </authorList>
    </citation>
    <scope>NUCLEOTIDE SEQUENCE [LARGE SCALE GENOMIC DNA]</scope>
    <source>
        <strain evidence="2 3">CGMCC 1.10959</strain>
    </source>
</reference>
<dbReference type="AlphaFoldDB" id="A0A1I7E161"/>
<feature type="region of interest" description="Disordered" evidence="1">
    <location>
        <begin position="1"/>
        <end position="35"/>
    </location>
</feature>
<gene>
    <name evidence="2" type="ORF">SAMN05216236_14034</name>
</gene>
<protein>
    <submittedName>
        <fullName evidence="2">Uncharacterized protein</fullName>
    </submittedName>
</protein>
<organism evidence="2 3">
    <name type="scientific">Sedimentitalea nanhaiensis</name>
    <dbReference type="NCBI Taxonomy" id="999627"/>
    <lineage>
        <taxon>Bacteria</taxon>
        <taxon>Pseudomonadati</taxon>
        <taxon>Pseudomonadota</taxon>
        <taxon>Alphaproteobacteria</taxon>
        <taxon>Rhodobacterales</taxon>
        <taxon>Paracoccaceae</taxon>
        <taxon>Sedimentitalea</taxon>
    </lineage>
</organism>
<evidence type="ECO:0000313" key="2">
    <source>
        <dbReference type="EMBL" id="SFU17646.1"/>
    </source>
</evidence>
<dbReference type="EMBL" id="FPAW01000040">
    <property type="protein sequence ID" value="SFU17646.1"/>
    <property type="molecule type" value="Genomic_DNA"/>
</dbReference>
<dbReference type="Proteomes" id="UP000182466">
    <property type="component" value="Unassembled WGS sequence"/>
</dbReference>